<sequence length="52" mass="6007">MHQYPIHLHAHDLLREAAQDRLARQVQAASRSARAPRPHLNLLALLRRLRPA</sequence>
<organism evidence="1 2">
    <name type="scientific">Deinococcus arboris</name>
    <dbReference type="NCBI Taxonomy" id="2682977"/>
    <lineage>
        <taxon>Bacteria</taxon>
        <taxon>Thermotogati</taxon>
        <taxon>Deinococcota</taxon>
        <taxon>Deinococci</taxon>
        <taxon>Deinococcales</taxon>
        <taxon>Deinococcaceae</taxon>
        <taxon>Deinococcus</taxon>
    </lineage>
</organism>
<evidence type="ECO:0000313" key="2">
    <source>
        <dbReference type="Proteomes" id="UP000483286"/>
    </source>
</evidence>
<name>A0A7C9I172_9DEIO</name>
<reference evidence="1 2" key="1">
    <citation type="submission" date="2019-12" db="EMBL/GenBank/DDBJ databases">
        <title>Deinococcus sp. HMF7620 Genome sequencing and assembly.</title>
        <authorList>
            <person name="Kang H."/>
            <person name="Kim H."/>
            <person name="Joh K."/>
        </authorList>
    </citation>
    <scope>NUCLEOTIDE SEQUENCE [LARGE SCALE GENOMIC DNA]</scope>
    <source>
        <strain evidence="1 2">HMF7620</strain>
    </source>
</reference>
<dbReference type="EMBL" id="WQLB01000036">
    <property type="protein sequence ID" value="MVN88890.1"/>
    <property type="molecule type" value="Genomic_DNA"/>
</dbReference>
<protein>
    <submittedName>
        <fullName evidence="1">Uncharacterized protein</fullName>
    </submittedName>
</protein>
<comment type="caution">
    <text evidence="1">The sequence shown here is derived from an EMBL/GenBank/DDBJ whole genome shotgun (WGS) entry which is preliminary data.</text>
</comment>
<gene>
    <name evidence="1" type="ORF">GO986_19290</name>
</gene>
<dbReference type="RefSeq" id="WP_157461094.1">
    <property type="nucleotide sequence ID" value="NZ_WQLB01000036.1"/>
</dbReference>
<dbReference type="Proteomes" id="UP000483286">
    <property type="component" value="Unassembled WGS sequence"/>
</dbReference>
<dbReference type="AlphaFoldDB" id="A0A7C9I172"/>
<accession>A0A7C9I172</accession>
<keyword evidence="2" id="KW-1185">Reference proteome</keyword>
<evidence type="ECO:0000313" key="1">
    <source>
        <dbReference type="EMBL" id="MVN88890.1"/>
    </source>
</evidence>
<proteinExistence type="predicted"/>